<dbReference type="PANTHER" id="PTHR24652">
    <property type="entry name" value="LOW-DENSITY LIPOPROTEIN RECEPTOR CLASS A DOMAIN-CONTAINING PROTEIN 2"/>
    <property type="match status" value="1"/>
</dbReference>
<keyword evidence="6" id="KW-1185">Reference proteome</keyword>
<dbReference type="InterPro" id="IPR002172">
    <property type="entry name" value="LDrepeatLR_classA_rpt"/>
</dbReference>
<evidence type="ECO:0000256" key="3">
    <source>
        <dbReference type="SAM" id="Phobius"/>
    </source>
</evidence>
<evidence type="ECO:0000256" key="1">
    <source>
        <dbReference type="ARBA" id="ARBA00023157"/>
    </source>
</evidence>
<dbReference type="InterPro" id="IPR035914">
    <property type="entry name" value="Sperma_CUB_dom_sf"/>
</dbReference>
<dbReference type="CDD" id="cd00112">
    <property type="entry name" value="LDLa"/>
    <property type="match status" value="1"/>
</dbReference>
<feature type="domain" description="CUB" evidence="4">
    <location>
        <begin position="5"/>
        <end position="133"/>
    </location>
</feature>
<evidence type="ECO:0000313" key="5">
    <source>
        <dbReference type="EMBL" id="CAC5357469.1"/>
    </source>
</evidence>
<gene>
    <name evidence="5" type="ORF">MCOR_1133</name>
</gene>
<evidence type="ECO:0000256" key="2">
    <source>
        <dbReference type="PROSITE-ProRule" id="PRU00124"/>
    </source>
</evidence>
<evidence type="ECO:0000313" key="6">
    <source>
        <dbReference type="Proteomes" id="UP000507470"/>
    </source>
</evidence>
<evidence type="ECO:0000259" key="4">
    <source>
        <dbReference type="PROSITE" id="PS01180"/>
    </source>
</evidence>
<organism evidence="5 6">
    <name type="scientific">Mytilus coruscus</name>
    <name type="common">Sea mussel</name>
    <dbReference type="NCBI Taxonomy" id="42192"/>
    <lineage>
        <taxon>Eukaryota</taxon>
        <taxon>Metazoa</taxon>
        <taxon>Spiralia</taxon>
        <taxon>Lophotrochozoa</taxon>
        <taxon>Mollusca</taxon>
        <taxon>Bivalvia</taxon>
        <taxon>Autobranchia</taxon>
        <taxon>Pteriomorphia</taxon>
        <taxon>Mytilida</taxon>
        <taxon>Mytiloidea</taxon>
        <taxon>Mytilidae</taxon>
        <taxon>Mytilinae</taxon>
        <taxon>Mytilus</taxon>
    </lineage>
</organism>
<proteinExistence type="predicted"/>
<dbReference type="Gene3D" id="4.10.400.10">
    <property type="entry name" value="Low-density Lipoprotein Receptor"/>
    <property type="match status" value="1"/>
</dbReference>
<feature type="disulfide bond" evidence="2">
    <location>
        <begin position="145"/>
        <end position="163"/>
    </location>
</feature>
<dbReference type="InterPro" id="IPR000859">
    <property type="entry name" value="CUB_dom"/>
</dbReference>
<reference evidence="5 6" key="1">
    <citation type="submission" date="2020-06" db="EMBL/GenBank/DDBJ databases">
        <authorList>
            <person name="Li R."/>
            <person name="Bekaert M."/>
        </authorList>
    </citation>
    <scope>NUCLEOTIDE SEQUENCE [LARGE SCALE GENOMIC DNA]</scope>
    <source>
        <strain evidence="6">wild</strain>
    </source>
</reference>
<dbReference type="Pfam" id="PF00057">
    <property type="entry name" value="Ldl_recept_a"/>
    <property type="match status" value="1"/>
</dbReference>
<dbReference type="InterPro" id="IPR042333">
    <property type="entry name" value="LRAD2/Mig-13-like"/>
</dbReference>
<dbReference type="EMBL" id="CACVKT020000204">
    <property type="protein sequence ID" value="CAC5357469.1"/>
    <property type="molecule type" value="Genomic_DNA"/>
</dbReference>
<feature type="transmembrane region" description="Helical" evidence="3">
    <location>
        <begin position="178"/>
        <end position="200"/>
    </location>
</feature>
<feature type="disulfide bond" evidence="2">
    <location>
        <begin position="138"/>
        <end position="150"/>
    </location>
</feature>
<sequence>MEQLCNQQINFLALNEDAILLRVSPQAYRRNLDCIVAIEPHPNKQLSVKLQNLDIDALPSGQCTDDYLTLYDGRTQAAQFLAGAPNQICGNRNVRTIPLADSYATQRGYLTARFRSGPTNSIHRGFDMIVSAFHLAPCKKNEYKCYNQRCIPENLRCSGFDHCGDRTPVCLLTNEAKAAVGVTAILILIAIIVIVAVCVWRKKRQTTFNDRVKQQKQRSHFEHSVAGESFKVKMNGQVH</sequence>
<dbReference type="InterPro" id="IPR036055">
    <property type="entry name" value="LDL_receptor-like_sf"/>
</dbReference>
<keyword evidence="3" id="KW-1133">Transmembrane helix</keyword>
<dbReference type="CDD" id="cd00041">
    <property type="entry name" value="CUB"/>
    <property type="match status" value="1"/>
</dbReference>
<dbReference type="Proteomes" id="UP000507470">
    <property type="component" value="Unassembled WGS sequence"/>
</dbReference>
<name>A0A6J7ZUR4_MYTCO</name>
<dbReference type="SMART" id="SM00042">
    <property type="entry name" value="CUB"/>
    <property type="match status" value="1"/>
</dbReference>
<dbReference type="Gene3D" id="2.60.120.290">
    <property type="entry name" value="Spermadhesin, CUB domain"/>
    <property type="match status" value="1"/>
</dbReference>
<protein>
    <recommendedName>
        <fullName evidence="4">CUB domain-containing protein</fullName>
    </recommendedName>
</protein>
<dbReference type="SUPFAM" id="SSF57424">
    <property type="entry name" value="LDL receptor-like module"/>
    <property type="match status" value="1"/>
</dbReference>
<dbReference type="Pfam" id="PF00431">
    <property type="entry name" value="CUB"/>
    <property type="match status" value="1"/>
</dbReference>
<dbReference type="AlphaFoldDB" id="A0A6J7ZUR4"/>
<keyword evidence="3" id="KW-0812">Transmembrane</keyword>
<dbReference type="OrthoDB" id="6119891at2759"/>
<dbReference type="SUPFAM" id="SSF49854">
    <property type="entry name" value="Spermadhesin, CUB domain"/>
    <property type="match status" value="1"/>
</dbReference>
<dbReference type="PROSITE" id="PS01180">
    <property type="entry name" value="CUB"/>
    <property type="match status" value="1"/>
</dbReference>
<keyword evidence="3" id="KW-0472">Membrane</keyword>
<dbReference type="PROSITE" id="PS50068">
    <property type="entry name" value="LDLRA_2"/>
    <property type="match status" value="1"/>
</dbReference>
<accession>A0A6J7ZUR4</accession>
<keyword evidence="1 2" id="KW-1015">Disulfide bond</keyword>
<comment type="caution">
    <text evidence="2">Lacks conserved residue(s) required for the propagation of feature annotation.</text>
</comment>